<keyword evidence="6" id="KW-0808">Transferase</keyword>
<dbReference type="FunFam" id="3.30.565.10:FF:000006">
    <property type="entry name" value="Sensor histidine kinase WalK"/>
    <property type="match status" value="1"/>
</dbReference>
<feature type="transmembrane region" description="Helical" evidence="12">
    <location>
        <begin position="380"/>
        <end position="396"/>
    </location>
</feature>
<accession>A0A4Q9BAI4</accession>
<dbReference type="CDD" id="cd00082">
    <property type="entry name" value="HisKA"/>
    <property type="match status" value="1"/>
</dbReference>
<evidence type="ECO:0000256" key="8">
    <source>
        <dbReference type="ARBA" id="ARBA00022777"/>
    </source>
</evidence>
<feature type="transmembrane region" description="Helical" evidence="12">
    <location>
        <begin position="158"/>
        <end position="175"/>
    </location>
</feature>
<dbReference type="PROSITE" id="PS50109">
    <property type="entry name" value="HIS_KIN"/>
    <property type="match status" value="1"/>
</dbReference>
<evidence type="ECO:0000256" key="2">
    <source>
        <dbReference type="ARBA" id="ARBA00004141"/>
    </source>
</evidence>
<feature type="transmembrane region" description="Helical" evidence="12">
    <location>
        <begin position="187"/>
        <end position="209"/>
    </location>
</feature>
<dbReference type="Gene3D" id="1.10.287.130">
    <property type="match status" value="1"/>
</dbReference>
<dbReference type="PANTHER" id="PTHR43711:SF31">
    <property type="entry name" value="HISTIDINE KINASE"/>
    <property type="match status" value="1"/>
</dbReference>
<dbReference type="PROSITE" id="PS50283">
    <property type="entry name" value="NA_SOLUT_SYMP_3"/>
    <property type="match status" value="1"/>
</dbReference>
<evidence type="ECO:0000256" key="4">
    <source>
        <dbReference type="ARBA" id="ARBA00012438"/>
    </source>
</evidence>
<dbReference type="Gene3D" id="3.30.565.10">
    <property type="entry name" value="Histidine kinase-like ATPase, C-terminal domain"/>
    <property type="match status" value="1"/>
</dbReference>
<keyword evidence="8 14" id="KW-0418">Kinase</keyword>
<feature type="transmembrane region" description="Helical" evidence="12">
    <location>
        <begin position="6"/>
        <end position="23"/>
    </location>
</feature>
<feature type="transmembrane region" description="Helical" evidence="12">
    <location>
        <begin position="320"/>
        <end position="341"/>
    </location>
</feature>
<dbReference type="CDD" id="cd10322">
    <property type="entry name" value="SLC5sbd"/>
    <property type="match status" value="1"/>
</dbReference>
<dbReference type="InterPro" id="IPR003594">
    <property type="entry name" value="HATPase_dom"/>
</dbReference>
<dbReference type="InterPro" id="IPR038377">
    <property type="entry name" value="Na/Glc_symporter_sf"/>
</dbReference>
<evidence type="ECO:0000256" key="12">
    <source>
        <dbReference type="SAM" id="Phobius"/>
    </source>
</evidence>
<evidence type="ECO:0000259" key="13">
    <source>
        <dbReference type="PROSITE" id="PS50109"/>
    </source>
</evidence>
<keyword evidence="11 12" id="KW-0472">Membrane</keyword>
<sequence>MSTWIIALLSIAYLGILFFLASWAEKKKNHKKSLINNPFIYALSLAIYCSAWTFYGSVGQVSTNGISFLTVYLGPTLVMILAWGFVRKMIRISKIHHITNIADFISTRFGKDNRLGQIITLISVIAGIPYIGLQLKAISQSFDLITQNNPGDQFYQDPSFLLFIAITLFILTLGPRKFNSSEKHEGMIFAIGIESIIKILAFLAVGIYITYTIHSGWDEIIQKAHLAIPSIQVQGGYGNWFIQLVICGVSFLFLPRVFHVAVVEINEEENLKQASWIFPLYMLLINLFVIPLGFAGYAYLQPSGLNPDLYVLGLPLYFSSKALAAIVYIGGFSAATGMVIMETIAISSMISNNLFMPLLLHRKAFVEQNQENLGSIIHNLRRLFIVAIMVMAYAHYRINEDFVNLVSIGMTSFLIVAQFAPATIIGLYWKNATRAGALAGILIGFSICCALLLLPGLGISVDAFRIAGFNPITNAGYWSLSFNIFAFLSVSILTKQSAKEANQAYLFVDVFAYTQSVENTTLWRGKAKLKDLKNALAGFMGKIKAEANLKQFASLHQISLQETYADPRIVNNTEKMLAGFVGSTSARLIISAISKEENIGVSEVVDLLQKSRDLQQSNYDLRKLDAQKNEFLTTVTHEIRSPITSIRSLSEIMVDHEDISPEERKKFLDTIIQEADRLSRLVNQVLDLEKLDAGKEKFRIEPVLLEAIIEKATQNFVAIAQQNQVSLTVDLSQKRTQRKVLGDFEKLVQVVINIVSNAIKNVEPGSGKIDIRLKENATHICLEIEDNGIGIDPKFHNQIFEKFKQVDNPNRKIESSGLGLSISKKIIEHLHGIIQVQSALGQGALFLIKLPIE</sequence>
<dbReference type="SMART" id="SM00387">
    <property type="entry name" value="HATPase_c"/>
    <property type="match status" value="1"/>
</dbReference>
<organism evidence="14 15">
    <name type="scientific">Aquirufa antheringensis</name>
    <dbReference type="NCBI Taxonomy" id="2516559"/>
    <lineage>
        <taxon>Bacteria</taxon>
        <taxon>Pseudomonadati</taxon>
        <taxon>Bacteroidota</taxon>
        <taxon>Cytophagia</taxon>
        <taxon>Cytophagales</taxon>
        <taxon>Flectobacillaceae</taxon>
        <taxon>Aquirufa</taxon>
    </lineage>
</organism>
<dbReference type="RefSeq" id="WP_130923906.1">
    <property type="nucleotide sequence ID" value="NZ_JAANOL010000001.1"/>
</dbReference>
<dbReference type="SUPFAM" id="SSF47384">
    <property type="entry name" value="Homodimeric domain of signal transducing histidine kinase"/>
    <property type="match status" value="1"/>
</dbReference>
<dbReference type="InterPro" id="IPR050736">
    <property type="entry name" value="Sensor_HK_Regulatory"/>
</dbReference>
<evidence type="ECO:0000313" key="14">
    <source>
        <dbReference type="EMBL" id="TBH71170.1"/>
    </source>
</evidence>
<evidence type="ECO:0000256" key="5">
    <source>
        <dbReference type="ARBA" id="ARBA00022553"/>
    </source>
</evidence>
<comment type="catalytic activity">
    <reaction evidence="1">
        <text>ATP + protein L-histidine = ADP + protein N-phospho-L-histidine.</text>
        <dbReference type="EC" id="2.7.13.3"/>
    </reaction>
</comment>
<dbReference type="FunFam" id="1.10.287.130:FF:000001">
    <property type="entry name" value="Two-component sensor histidine kinase"/>
    <property type="match status" value="1"/>
</dbReference>
<feature type="transmembrane region" description="Helical" evidence="12">
    <location>
        <begin position="118"/>
        <end position="138"/>
    </location>
</feature>
<evidence type="ECO:0000256" key="7">
    <source>
        <dbReference type="ARBA" id="ARBA00022692"/>
    </source>
</evidence>
<dbReference type="InterPro" id="IPR036097">
    <property type="entry name" value="HisK_dim/P_sf"/>
</dbReference>
<dbReference type="PRINTS" id="PR00344">
    <property type="entry name" value="BCTRLSENSOR"/>
</dbReference>
<dbReference type="GO" id="GO:0000155">
    <property type="term" value="F:phosphorelay sensor kinase activity"/>
    <property type="evidence" value="ECO:0007669"/>
    <property type="project" value="InterPro"/>
</dbReference>
<feature type="transmembrane region" description="Helical" evidence="12">
    <location>
        <begin position="475"/>
        <end position="493"/>
    </location>
</feature>
<keyword evidence="15" id="KW-1185">Reference proteome</keyword>
<dbReference type="Pfam" id="PF02518">
    <property type="entry name" value="HATPase_c"/>
    <property type="match status" value="1"/>
</dbReference>
<dbReference type="GO" id="GO:0022857">
    <property type="term" value="F:transmembrane transporter activity"/>
    <property type="evidence" value="ECO:0007669"/>
    <property type="project" value="InterPro"/>
</dbReference>
<keyword evidence="5" id="KW-0597">Phosphoprotein</keyword>
<dbReference type="InterPro" id="IPR005467">
    <property type="entry name" value="His_kinase_dom"/>
</dbReference>
<feature type="transmembrane region" description="Helical" evidence="12">
    <location>
        <begin position="35"/>
        <end position="54"/>
    </location>
</feature>
<feature type="transmembrane region" description="Helical" evidence="12">
    <location>
        <begin position="66"/>
        <end position="86"/>
    </location>
</feature>
<dbReference type="Gene3D" id="1.20.1730.10">
    <property type="entry name" value="Sodium/glucose cotransporter"/>
    <property type="match status" value="1"/>
</dbReference>
<keyword evidence="9 12" id="KW-1133">Transmembrane helix</keyword>
<evidence type="ECO:0000256" key="6">
    <source>
        <dbReference type="ARBA" id="ARBA00022679"/>
    </source>
</evidence>
<dbReference type="PANTHER" id="PTHR43711">
    <property type="entry name" value="TWO-COMPONENT HISTIDINE KINASE"/>
    <property type="match status" value="1"/>
</dbReference>
<dbReference type="OrthoDB" id="9764438at2"/>
<reference evidence="14 15" key="1">
    <citation type="submission" date="2019-02" db="EMBL/GenBank/DDBJ databases">
        <title>Genome of a new Bacteroidetes strain.</title>
        <authorList>
            <person name="Pitt A."/>
        </authorList>
    </citation>
    <scope>NUCLEOTIDE SEQUENCE [LARGE SCALE GENOMIC DNA]</scope>
    <source>
        <strain evidence="14 15">103A-SOEBACH</strain>
    </source>
</reference>
<comment type="similarity">
    <text evidence="3">Belongs to the sodium:solute symporter (SSF) (TC 2.A.21) family.</text>
</comment>
<evidence type="ECO:0000256" key="10">
    <source>
        <dbReference type="ARBA" id="ARBA00023012"/>
    </source>
</evidence>
<dbReference type="InterPro" id="IPR003661">
    <property type="entry name" value="HisK_dim/P_dom"/>
</dbReference>
<feature type="domain" description="Histidine kinase" evidence="13">
    <location>
        <begin position="634"/>
        <end position="853"/>
    </location>
</feature>
<feature type="transmembrane region" description="Helical" evidence="12">
    <location>
        <begin position="240"/>
        <end position="263"/>
    </location>
</feature>
<dbReference type="InterPro" id="IPR004358">
    <property type="entry name" value="Sig_transdc_His_kin-like_C"/>
</dbReference>
<dbReference type="InterPro" id="IPR001734">
    <property type="entry name" value="Na/solute_symporter"/>
</dbReference>
<name>A0A4Q9BAI4_9BACT</name>
<evidence type="ECO:0000256" key="11">
    <source>
        <dbReference type="ARBA" id="ARBA00023136"/>
    </source>
</evidence>
<feature type="transmembrane region" description="Helical" evidence="12">
    <location>
        <begin position="275"/>
        <end position="300"/>
    </location>
</feature>
<dbReference type="EC" id="2.7.13.3" evidence="4"/>
<evidence type="ECO:0000313" key="15">
    <source>
        <dbReference type="Proteomes" id="UP000293583"/>
    </source>
</evidence>
<comment type="caution">
    <text evidence="14">The sequence shown here is derived from an EMBL/GenBank/DDBJ whole genome shotgun (WGS) entry which is preliminary data.</text>
</comment>
<dbReference type="GO" id="GO:0016020">
    <property type="term" value="C:membrane"/>
    <property type="evidence" value="ECO:0007669"/>
    <property type="project" value="UniProtKB-SubCell"/>
</dbReference>
<dbReference type="AlphaFoldDB" id="A0A4Q9BAI4"/>
<feature type="transmembrane region" description="Helical" evidence="12">
    <location>
        <begin position="436"/>
        <end position="455"/>
    </location>
</feature>
<dbReference type="InterPro" id="IPR036890">
    <property type="entry name" value="HATPase_C_sf"/>
</dbReference>
<dbReference type="SUPFAM" id="SSF55874">
    <property type="entry name" value="ATPase domain of HSP90 chaperone/DNA topoisomerase II/histidine kinase"/>
    <property type="match status" value="1"/>
</dbReference>
<dbReference type="EMBL" id="SEWY01000006">
    <property type="protein sequence ID" value="TBH71170.1"/>
    <property type="molecule type" value="Genomic_DNA"/>
</dbReference>
<dbReference type="Pfam" id="PF00512">
    <property type="entry name" value="HisKA"/>
    <property type="match status" value="1"/>
</dbReference>
<keyword evidence="7 12" id="KW-0812">Transmembrane</keyword>
<evidence type="ECO:0000256" key="1">
    <source>
        <dbReference type="ARBA" id="ARBA00000085"/>
    </source>
</evidence>
<comment type="subcellular location">
    <subcellularLocation>
        <location evidence="2">Membrane</location>
        <topology evidence="2">Multi-pass membrane protein</topology>
    </subcellularLocation>
</comment>
<feature type="transmembrane region" description="Helical" evidence="12">
    <location>
        <begin position="402"/>
        <end position="429"/>
    </location>
</feature>
<keyword evidence="10" id="KW-0902">Two-component regulatory system</keyword>
<dbReference type="SMART" id="SM00388">
    <property type="entry name" value="HisKA"/>
    <property type="match status" value="1"/>
</dbReference>
<proteinExistence type="inferred from homology"/>
<evidence type="ECO:0000256" key="9">
    <source>
        <dbReference type="ARBA" id="ARBA00022989"/>
    </source>
</evidence>
<protein>
    <recommendedName>
        <fullName evidence="4">histidine kinase</fullName>
        <ecNumber evidence="4">2.7.13.3</ecNumber>
    </recommendedName>
</protein>
<dbReference type="Proteomes" id="UP000293583">
    <property type="component" value="Unassembled WGS sequence"/>
</dbReference>
<evidence type="ECO:0000256" key="3">
    <source>
        <dbReference type="ARBA" id="ARBA00006434"/>
    </source>
</evidence>
<gene>
    <name evidence="14" type="ORF">EWU20_11210</name>
</gene>